<dbReference type="AlphaFoldDB" id="A0A6G4UBF4"/>
<keyword evidence="2" id="KW-0645">Protease</keyword>
<accession>A0A6G4UBF4</accession>
<dbReference type="InterPro" id="IPR003675">
    <property type="entry name" value="Rce1/LyrA-like_dom"/>
</dbReference>
<reference evidence="2 3" key="1">
    <citation type="submission" date="2020-02" db="EMBL/GenBank/DDBJ databases">
        <title>Whole-genome analyses of novel actinobacteria.</title>
        <authorList>
            <person name="Sahin N."/>
        </authorList>
    </citation>
    <scope>NUCLEOTIDE SEQUENCE [LARGE SCALE GENOMIC DNA]</scope>
    <source>
        <strain evidence="2 3">A7024</strain>
    </source>
</reference>
<evidence type="ECO:0000313" key="3">
    <source>
        <dbReference type="Proteomes" id="UP000481583"/>
    </source>
</evidence>
<dbReference type="GO" id="GO:0006508">
    <property type="term" value="P:proteolysis"/>
    <property type="evidence" value="ECO:0007669"/>
    <property type="project" value="UniProtKB-KW"/>
</dbReference>
<comment type="caution">
    <text evidence="2">The sequence shown here is derived from an EMBL/GenBank/DDBJ whole genome shotgun (WGS) entry which is preliminary data.</text>
</comment>
<evidence type="ECO:0000313" key="2">
    <source>
        <dbReference type="EMBL" id="NGN68521.1"/>
    </source>
</evidence>
<name>A0A6G4UBF4_9ACTN</name>
<dbReference type="GO" id="GO:0004175">
    <property type="term" value="F:endopeptidase activity"/>
    <property type="evidence" value="ECO:0007669"/>
    <property type="project" value="UniProtKB-ARBA"/>
</dbReference>
<dbReference type="PIRSF" id="PIRSF026622">
    <property type="entry name" value="Proteas_026622"/>
    <property type="match status" value="1"/>
</dbReference>
<dbReference type="GO" id="GO:0008237">
    <property type="term" value="F:metallopeptidase activity"/>
    <property type="evidence" value="ECO:0007669"/>
    <property type="project" value="UniProtKB-KW"/>
</dbReference>
<feature type="domain" description="CAAX prenyl protease 2/Lysostaphin resistance protein A-like" evidence="1">
    <location>
        <begin position="112"/>
        <end position="217"/>
    </location>
</feature>
<dbReference type="GO" id="GO:0080120">
    <property type="term" value="P:CAAX-box protein maturation"/>
    <property type="evidence" value="ECO:0007669"/>
    <property type="project" value="UniProtKB-ARBA"/>
</dbReference>
<keyword evidence="2" id="KW-0378">Hydrolase</keyword>
<keyword evidence="2" id="KW-0482">Metalloprotease</keyword>
<evidence type="ECO:0000259" key="1">
    <source>
        <dbReference type="Pfam" id="PF02517"/>
    </source>
</evidence>
<dbReference type="Proteomes" id="UP000481583">
    <property type="component" value="Unassembled WGS sequence"/>
</dbReference>
<organism evidence="2 3">
    <name type="scientific">Streptomyces coryli</name>
    <dbReference type="NCBI Taxonomy" id="1128680"/>
    <lineage>
        <taxon>Bacteria</taxon>
        <taxon>Bacillati</taxon>
        <taxon>Actinomycetota</taxon>
        <taxon>Actinomycetes</taxon>
        <taxon>Kitasatosporales</taxon>
        <taxon>Streptomycetaceae</taxon>
        <taxon>Streptomyces</taxon>
    </lineage>
</organism>
<protein>
    <submittedName>
        <fullName evidence="2">CPBP family intramembrane metalloprotease</fullName>
    </submittedName>
</protein>
<proteinExistence type="predicted"/>
<keyword evidence="3" id="KW-1185">Reference proteome</keyword>
<sequence length="244" mass="24138">MGDMRAVAGAVGVLAVAGVVRDRVRGVAGVPVSLAATGVLIVIARRAGCTRGELGLGASGKGLRHGAVAAGVVGAVYAAGVAAPRTRVLFDDDRAAGTGAGLARQALVEVPFGTVVLEEAGFRAVLPALLRPACGEVGADAVAAGLFGLWHILPSRDLVAANPALAEAAAAGVPPSPVRAAVSAVVTTAAAGVLFAALRRRSGSVIAPALLHAATNSLGYAAAWAVRRRSRAHAPVRVRPASRA</sequence>
<dbReference type="Pfam" id="PF02517">
    <property type="entry name" value="Rce1-like"/>
    <property type="match status" value="1"/>
</dbReference>
<dbReference type="InterPro" id="IPR015837">
    <property type="entry name" value="UCP026622_CAAX_protease"/>
</dbReference>
<dbReference type="EMBL" id="JAAKZV010000210">
    <property type="protein sequence ID" value="NGN68521.1"/>
    <property type="molecule type" value="Genomic_DNA"/>
</dbReference>
<gene>
    <name evidence="2" type="ORF">G5C51_32065</name>
</gene>